<feature type="region of interest" description="Disordered" evidence="17">
    <location>
        <begin position="179"/>
        <end position="210"/>
    </location>
</feature>
<sequence length="2967" mass="332519">MAGVDIPSILDQVKSSSVKERNGGLDALKEVLSQNRRSGKVDPLKDAAFYQIFEALFHFASLERKSYLEATRAQVKQLSGRRLENCASVLRLVVETGVTRIRENSVCSLLKHIVQMLPVADSGYCEPLISDYLKCLRKISEHPAHVEHLPRDLWNHLVDFCVAGLCHAEDESGTKISFGSFGRTPSSNTNGLAQRSSHTSGKASSATTGKPSLSARDVIEVMAIFKQLTLAPNAPIKDQETNILGGILSFLNSTRERGLLSKTTSAHHDGFAVINSVLARTRHDNEEHMLETLRQLIPLIKEMWTSKESALNQEILIYLVYVLDHIPLLLNADNPPIDTDIESLVDVLYGEYSRRPERDSLGQLQLSDLGLSLGPFYETEVFRTGTFYLRTGQARSEMQWSIVYLIAELSASQDYQLQNQQAEQVNAHKREDHHKKPKTSQHLHDFLRRTKAPGFQQRLASLQVVIFRLCQRPVHEDDLRSILEKLLALASDENSEISTWAMVGLSSCAWLRVSAGSEYLMLWTTAWQLAIRQFTSTATCRAACHLAESLLRLRLVSHSVTMPALEAVISSTNLHGPALLTDSSSTLLSLIVKMRSSESRTAFDVTSTRVLQWLQAKWTPGNFNIRSYASEAAHHSNARDVLRLLYACTDRAWQEDVQTHNTVLGHVCQAWLHRHQQYPLTSYLLNKDNVSLGVEWSSSSLAKYQDSDVIQGARRLASVDRDGALLDFCLSQLAQATDALATYSHKPQDINADMIRLLTSLCLVATEMSCVEDFQDTRRLVRLSEQTQILSTTVAGLMTRSDFDEKNVNVMMEVICAYAPAVFAVFSLHHPPRMLQSLSNIAKIFSSSLEERCNPSKGDGLDDDLDVMDVDSGMESQASHLSGQTELMNIARSELAARNDAQSQWSSTAVSIRLYASLQLSVDSIDSHLLSSSFVDYLIFISPPELLACGRMLLPVLQSGVRMTEVDLERFLDHFATECLMSYEYERCEVALSFCLELLTSLTTVWTNPSIASLFDDAIDMYGWFVNTGLPGNLLSPNSQVKLADLLVKLLGYKVDFGTDENIPEIQELNLPSVRTTLFSILKVGELPVKDHVIALIPEMFNLFVLSTHENIFADVQASLPDDTSWPEGMALRLLAFTRLGSRWHTLLRRCVYSIFETAGAMPSPNAHAKFCTRQLTQALSLGDSRALFKLFAPQLLFTGLRQRSIKNIPFGIFEYSTLEQLLVDNREEITAQLLMHPKREELDSLASLLETTPYELVLNCIGKVTAYCLMSDISEMSSDREKNIREKTIKEIVGKDVLISSIKSLFPSILADMLALMQKETEIGKAFQKRADLQYSSKILNMIKMTSSSNALLPHDQQPLFKSRIVLDGIDRLCHRANVELPTLWKSSVLVYVLRSLFDAIYPALGSLHACSVIRKARVVLCLAGDVALEGYPLEMLLQTLRPFLTDQHCAEDTLGIVQYLFAYGKSSLVERPYFLARIALLILISLRAFLLSEQDSTTQESQYRATMNKAQSFHRWFCAYLEDFPIDNVAGSLQQPFRTMIHAACQIRKIGNAARDSAESYLLRELLSDENRSPSLVDRPSRDNALHMLCREFELPDIPNQDLFASDADAVAYSTSILRICQRVKVSDEFLLWSARLLGRTFASQGQIENYGYDHRPSFSSTERGQSGLSESKNAIVKALLDLFQSEQRQQVSYAERTIRIANMRFHQFRDPGAILAFEQLLPCYLHQALNLAVRNDSSSPDRTPNWSEIRASLRESLPECSQTDAQTWIQRLTIALAHAAAEDALLGALPLILSHAEELAERIFPFVLHEVLLLEKGRNERVRQEISSLCEKWFKRSSKEGNVHVEVLLRGLLYLRTQPVPDEETPAARDQWLSLDYLAAAQAASRCGMYETALLLTEITTPLESGRSRRSSTIKTPIPNDLLLEVYTNISDPDAFYGVEQQPSLDTVMIKAEHESNGFKSLLYRGARLDSQLRRDANFDATDYRGILQALNRLNVNSITQSLVNAQQGHAMDENIAASLLDTARRLEQWDLRPPDSAKPPSATLFKTFQTLNTGHDQSLILRGLDSGLLECMRGVTSQSPTATLLHGPLGALAVLTETSDVMRAGSADALRDTWSNMQSRQGWMPLGEYEDVRQIMSCRVTTFSSVSKNNELQRIIPLSLRGSRTIELEALLASSAISRKHDAFQDSLSATTHLINLTDECQKCGIEVGAARTIELANVLWDQGEMMSSIKLLKSLQGESNLGRQDIPVSKASLLAQLGYQVAEARLEKPDEVIKSYLNPAVEALGDRADGKVSGQVFHTFATFCDQQLQSPDGREDFERVKTLRNQKHTEMTELQKMLSAQRGSSSGKQELKHNLKKAQQWFEIDNQEYMRLRDSRSILLGHSLENYLRTLARSDTHDNDVLRFFALWLENADASITNESVERNLAATPSWKFVILMNQLSSRIQDEDSKFQSLLQSLVLRICTEHPYHGMYHIYAGMKTPGGKDESAISRNSAAKKLAGQLEKSPSRKLWKKIFQTNECFGKLACSPTESIVKKYGKKFSPRHMPEAITAGETAARLGVPPTTMDIEVRPSGSYEDIPKMVRFDSTIQVAGGLSAPMILKVIATDGRIYKQLYKGGTDELRQDAIMEQVFAEVSNLMRNHRETRRRNLRIRTYKVVPLGHHTHGNSSHSSHTHGKNAGIIEFVQNSVAFHEFLIPGHERYHPKDLRNDAARKKIAEVAGRSPDEKLAAYRAITARFSPVMRFFFLERFTDPDEWFTRRLAYTRSTAAISILGHVLGLGDRHLHNILLDERSGEVVHIDLGVAFETGRVLPMPEVVPFRLTRDVVDGMGITGVEGVFRRCCEFMLDALRREQSSIMTLLNVLRYDPLYSWSVSPLKAKQMQDAQSGASRPTDAAGEGGKGVSGGREESRKKNDAGEADRALSVVQRKLNKTLSTTATVNELIQQATDERNLAMLFQGWCAWA</sequence>
<dbReference type="Pfam" id="PF11640">
    <property type="entry name" value="TAN"/>
    <property type="match status" value="1"/>
</dbReference>
<dbReference type="InterPro" id="IPR000403">
    <property type="entry name" value="PI3/4_kinase_cat_dom"/>
</dbReference>
<dbReference type="SMART" id="SM01342">
    <property type="entry name" value="TAN"/>
    <property type="match status" value="1"/>
</dbReference>
<evidence type="ECO:0000256" key="9">
    <source>
        <dbReference type="ARBA" id="ARBA00022763"/>
    </source>
</evidence>
<comment type="subunit">
    <text evidence="3">Associates with DNA double-strand breaks.</text>
</comment>
<accession>A0A6A6H5K2</accession>
<dbReference type="PROSITE" id="PS51190">
    <property type="entry name" value="FATC"/>
    <property type="match status" value="1"/>
</dbReference>
<dbReference type="GO" id="GO:0004674">
    <property type="term" value="F:protein serine/threonine kinase activity"/>
    <property type="evidence" value="ECO:0007669"/>
    <property type="project" value="UniProtKB-KW"/>
</dbReference>
<dbReference type="SUPFAM" id="SSF56112">
    <property type="entry name" value="Protein kinase-like (PK-like)"/>
    <property type="match status" value="1"/>
</dbReference>
<feature type="domain" description="FAT" evidence="19">
    <location>
        <begin position="1882"/>
        <end position="2485"/>
    </location>
</feature>
<dbReference type="Pfam" id="PF02260">
    <property type="entry name" value="FATC"/>
    <property type="match status" value="1"/>
</dbReference>
<comment type="function">
    <text evidence="13 16">Serine/threonine protein kinase which activates checkpoint signaling upon genotoxic stresses such as ionizing radiation (IR), ultraviolet light (UV), or DNA replication stalling, thereby acting as a DNA damage sensor. Recognizes the substrate consensus sequence [ST]-Q. Phosphorylates histone H2A to form H2AS128ph (gamma-H2A) at sites of DNA damage, involved in the regulation of DNA damage response mechanism. Required for the control of telomere length and genome stability.</text>
</comment>
<keyword evidence="7 16" id="KW-0808">Transferase</keyword>
<feature type="domain" description="PI3K/PI4K catalytic" evidence="18">
    <location>
        <begin position="2589"/>
        <end position="2914"/>
    </location>
</feature>
<gene>
    <name evidence="21" type="ORF">EV356DRAFT_559975</name>
</gene>
<dbReference type="GO" id="GO:0005524">
    <property type="term" value="F:ATP binding"/>
    <property type="evidence" value="ECO:0007669"/>
    <property type="project" value="UniProtKB-KW"/>
</dbReference>
<feature type="domain" description="FATC" evidence="20">
    <location>
        <begin position="2935"/>
        <end position="2967"/>
    </location>
</feature>
<dbReference type="PROSITE" id="PS50290">
    <property type="entry name" value="PI3_4_KINASE_3"/>
    <property type="match status" value="1"/>
</dbReference>
<dbReference type="OrthoDB" id="381190at2759"/>
<keyword evidence="12 16" id="KW-0539">Nucleus</keyword>
<keyword evidence="10 16" id="KW-0418">Kinase</keyword>
<dbReference type="InterPro" id="IPR014009">
    <property type="entry name" value="PIK_FAT"/>
</dbReference>
<dbReference type="InterPro" id="IPR036940">
    <property type="entry name" value="PI3/4_kinase_cat_sf"/>
</dbReference>
<name>A0A6A6H5K2_VIRVR</name>
<evidence type="ECO:0000256" key="16">
    <source>
        <dbReference type="RuleBase" id="RU365027"/>
    </source>
</evidence>
<dbReference type="InterPro" id="IPR011009">
    <property type="entry name" value="Kinase-like_dom_sf"/>
</dbReference>
<dbReference type="GO" id="GO:0005634">
    <property type="term" value="C:nucleus"/>
    <property type="evidence" value="ECO:0007669"/>
    <property type="project" value="UniProtKB-SubCell"/>
</dbReference>
<dbReference type="GO" id="GO:0035556">
    <property type="term" value="P:intracellular signal transduction"/>
    <property type="evidence" value="ECO:0007669"/>
    <property type="project" value="UniProtKB-ARBA"/>
</dbReference>
<evidence type="ECO:0000256" key="7">
    <source>
        <dbReference type="ARBA" id="ARBA00022679"/>
    </source>
</evidence>
<evidence type="ECO:0000259" key="19">
    <source>
        <dbReference type="PROSITE" id="PS51189"/>
    </source>
</evidence>
<keyword evidence="16" id="KW-0156">Chromatin regulator</keyword>
<dbReference type="SMART" id="SM01343">
    <property type="entry name" value="FATC"/>
    <property type="match status" value="1"/>
</dbReference>
<evidence type="ECO:0000256" key="5">
    <source>
        <dbReference type="ARBA" id="ARBA00014619"/>
    </source>
</evidence>
<dbReference type="PANTHER" id="PTHR37079:SF4">
    <property type="entry name" value="SERINE_THREONINE-PROTEIN KINASE ATM"/>
    <property type="match status" value="1"/>
</dbReference>
<dbReference type="InterPro" id="IPR016024">
    <property type="entry name" value="ARM-type_fold"/>
</dbReference>
<dbReference type="InterPro" id="IPR044107">
    <property type="entry name" value="PIKKc_ATM"/>
</dbReference>
<dbReference type="PROSITE" id="PS51189">
    <property type="entry name" value="FAT"/>
    <property type="match status" value="1"/>
</dbReference>
<dbReference type="Gene3D" id="3.30.1010.10">
    <property type="entry name" value="Phosphatidylinositol 3-kinase Catalytic Subunit, Chain A, domain 4"/>
    <property type="match status" value="1"/>
</dbReference>
<dbReference type="Proteomes" id="UP000800092">
    <property type="component" value="Unassembled WGS sequence"/>
</dbReference>
<dbReference type="InterPro" id="IPR003152">
    <property type="entry name" value="FATC_dom"/>
</dbReference>
<comment type="subcellular location">
    <subcellularLocation>
        <location evidence="16">Chromosome</location>
        <location evidence="16">Telomere</location>
    </subcellularLocation>
    <subcellularLocation>
        <location evidence="1 16">Nucleus</location>
    </subcellularLocation>
</comment>
<dbReference type="GO" id="GO:0000781">
    <property type="term" value="C:chromosome, telomeric region"/>
    <property type="evidence" value="ECO:0007669"/>
    <property type="project" value="UniProtKB-SubCell"/>
</dbReference>
<keyword evidence="8 16" id="KW-0547">Nucleotide-binding</keyword>
<dbReference type="GO" id="GO:0006325">
    <property type="term" value="P:chromatin organization"/>
    <property type="evidence" value="ECO:0007669"/>
    <property type="project" value="UniProtKB-KW"/>
</dbReference>
<dbReference type="CDD" id="cd05171">
    <property type="entry name" value="PIKKc_ATM"/>
    <property type="match status" value="1"/>
</dbReference>
<reference evidence="21" key="1">
    <citation type="journal article" date="2020" name="Stud. Mycol.">
        <title>101 Dothideomycetes genomes: a test case for predicting lifestyles and emergence of pathogens.</title>
        <authorList>
            <person name="Haridas S."/>
            <person name="Albert R."/>
            <person name="Binder M."/>
            <person name="Bloem J."/>
            <person name="Labutti K."/>
            <person name="Salamov A."/>
            <person name="Andreopoulos B."/>
            <person name="Baker S."/>
            <person name="Barry K."/>
            <person name="Bills G."/>
            <person name="Bluhm B."/>
            <person name="Cannon C."/>
            <person name="Castanera R."/>
            <person name="Culley D."/>
            <person name="Daum C."/>
            <person name="Ezra D."/>
            <person name="Gonzalez J."/>
            <person name="Henrissat B."/>
            <person name="Kuo A."/>
            <person name="Liang C."/>
            <person name="Lipzen A."/>
            <person name="Lutzoni F."/>
            <person name="Magnuson J."/>
            <person name="Mondo S."/>
            <person name="Nolan M."/>
            <person name="Ohm R."/>
            <person name="Pangilinan J."/>
            <person name="Park H.-J."/>
            <person name="Ramirez L."/>
            <person name="Alfaro M."/>
            <person name="Sun H."/>
            <person name="Tritt A."/>
            <person name="Yoshinaga Y."/>
            <person name="Zwiers L.-H."/>
            <person name="Turgeon B."/>
            <person name="Goodwin S."/>
            <person name="Spatafora J."/>
            <person name="Crous P."/>
            <person name="Grigoriev I."/>
        </authorList>
    </citation>
    <scope>NUCLEOTIDE SEQUENCE</scope>
    <source>
        <strain evidence="21">Tuck. ex Michener</strain>
    </source>
</reference>
<feature type="compositionally biased region" description="Basic and acidic residues" evidence="17">
    <location>
        <begin position="2909"/>
        <end position="2923"/>
    </location>
</feature>
<dbReference type="InterPro" id="IPR021668">
    <property type="entry name" value="TAN"/>
</dbReference>
<dbReference type="PANTHER" id="PTHR37079">
    <property type="entry name" value="SERINE/THREONINE-PROTEIN KINASE ATM"/>
    <property type="match status" value="1"/>
</dbReference>
<keyword evidence="16" id="KW-0779">Telomere</keyword>
<dbReference type="SMART" id="SM00146">
    <property type="entry name" value="PI3Kc"/>
    <property type="match status" value="1"/>
</dbReference>
<comment type="catalytic activity">
    <reaction evidence="14 16">
        <text>L-threonyl-[protein] + ATP = O-phospho-L-threonyl-[protein] + ADP + H(+)</text>
        <dbReference type="Rhea" id="RHEA:46608"/>
        <dbReference type="Rhea" id="RHEA-COMP:11060"/>
        <dbReference type="Rhea" id="RHEA-COMP:11605"/>
        <dbReference type="ChEBI" id="CHEBI:15378"/>
        <dbReference type="ChEBI" id="CHEBI:30013"/>
        <dbReference type="ChEBI" id="CHEBI:30616"/>
        <dbReference type="ChEBI" id="CHEBI:61977"/>
        <dbReference type="ChEBI" id="CHEBI:456216"/>
        <dbReference type="EC" id="2.7.11.1"/>
    </reaction>
</comment>
<dbReference type="GO" id="GO:0006281">
    <property type="term" value="P:DNA repair"/>
    <property type="evidence" value="ECO:0007669"/>
    <property type="project" value="InterPro"/>
</dbReference>
<evidence type="ECO:0000256" key="11">
    <source>
        <dbReference type="ARBA" id="ARBA00022840"/>
    </source>
</evidence>
<keyword evidence="22" id="KW-1185">Reference proteome</keyword>
<evidence type="ECO:0000259" key="20">
    <source>
        <dbReference type="PROSITE" id="PS51190"/>
    </source>
</evidence>
<dbReference type="Gene3D" id="1.10.1070.11">
    <property type="entry name" value="Phosphatidylinositol 3-/4-kinase, catalytic domain"/>
    <property type="match status" value="1"/>
</dbReference>
<evidence type="ECO:0000256" key="13">
    <source>
        <dbReference type="ARBA" id="ARBA00025079"/>
    </source>
</evidence>
<evidence type="ECO:0000256" key="2">
    <source>
        <dbReference type="ARBA" id="ARBA00010769"/>
    </source>
</evidence>
<evidence type="ECO:0000256" key="15">
    <source>
        <dbReference type="ARBA" id="ARBA00048679"/>
    </source>
</evidence>
<protein>
    <recommendedName>
        <fullName evidence="5 16">Serine/threonine-protein kinase Tel1</fullName>
        <ecNumber evidence="4 16">2.7.11.1</ecNumber>
    </recommendedName>
</protein>
<evidence type="ECO:0000256" key="4">
    <source>
        <dbReference type="ARBA" id="ARBA00012513"/>
    </source>
</evidence>
<comment type="catalytic activity">
    <reaction evidence="15">
        <text>L-seryl-[protein] + ATP = O-phospho-L-seryl-[protein] + ADP + H(+)</text>
        <dbReference type="Rhea" id="RHEA:17989"/>
        <dbReference type="Rhea" id="RHEA-COMP:9863"/>
        <dbReference type="Rhea" id="RHEA-COMP:11604"/>
        <dbReference type="ChEBI" id="CHEBI:15378"/>
        <dbReference type="ChEBI" id="CHEBI:29999"/>
        <dbReference type="ChEBI" id="CHEBI:30616"/>
        <dbReference type="ChEBI" id="CHEBI:83421"/>
        <dbReference type="ChEBI" id="CHEBI:456216"/>
        <dbReference type="EC" id="2.7.11.1"/>
    </reaction>
</comment>
<dbReference type="Pfam" id="PF00454">
    <property type="entry name" value="PI3_PI4_kinase"/>
    <property type="match status" value="1"/>
</dbReference>
<keyword evidence="6 16" id="KW-0723">Serine/threonine-protein kinase</keyword>
<dbReference type="EC" id="2.7.11.1" evidence="4 16"/>
<keyword evidence="11 16" id="KW-0067">ATP-binding</keyword>
<dbReference type="InterPro" id="IPR038980">
    <property type="entry name" value="ATM_plant"/>
</dbReference>
<evidence type="ECO:0000313" key="21">
    <source>
        <dbReference type="EMBL" id="KAF2233374.1"/>
    </source>
</evidence>
<dbReference type="InterPro" id="IPR018936">
    <property type="entry name" value="PI3/4_kinase_CS"/>
</dbReference>
<organism evidence="21 22">
    <name type="scientific">Viridothelium virens</name>
    <name type="common">Speckled blister lichen</name>
    <name type="synonym">Trypethelium virens</name>
    <dbReference type="NCBI Taxonomy" id="1048519"/>
    <lineage>
        <taxon>Eukaryota</taxon>
        <taxon>Fungi</taxon>
        <taxon>Dikarya</taxon>
        <taxon>Ascomycota</taxon>
        <taxon>Pezizomycotina</taxon>
        <taxon>Dothideomycetes</taxon>
        <taxon>Dothideomycetes incertae sedis</taxon>
        <taxon>Trypetheliales</taxon>
        <taxon>Trypetheliaceae</taxon>
        <taxon>Viridothelium</taxon>
    </lineage>
</organism>
<keyword evidence="16" id="KW-0158">Chromosome</keyword>
<keyword evidence="9 16" id="KW-0227">DNA damage</keyword>
<evidence type="ECO:0000313" key="22">
    <source>
        <dbReference type="Proteomes" id="UP000800092"/>
    </source>
</evidence>
<evidence type="ECO:0000256" key="1">
    <source>
        <dbReference type="ARBA" id="ARBA00004123"/>
    </source>
</evidence>
<evidence type="ECO:0000256" key="17">
    <source>
        <dbReference type="SAM" id="MobiDB-lite"/>
    </source>
</evidence>
<feature type="compositionally biased region" description="Polar residues" evidence="17">
    <location>
        <begin position="183"/>
        <end position="210"/>
    </location>
</feature>
<dbReference type="EMBL" id="ML991807">
    <property type="protein sequence ID" value="KAF2233374.1"/>
    <property type="molecule type" value="Genomic_DNA"/>
</dbReference>
<evidence type="ECO:0000256" key="8">
    <source>
        <dbReference type="ARBA" id="ARBA00022741"/>
    </source>
</evidence>
<evidence type="ECO:0000256" key="10">
    <source>
        <dbReference type="ARBA" id="ARBA00022777"/>
    </source>
</evidence>
<feature type="region of interest" description="Disordered" evidence="17">
    <location>
        <begin position="2886"/>
        <end position="2923"/>
    </location>
</feature>
<evidence type="ECO:0000259" key="18">
    <source>
        <dbReference type="PROSITE" id="PS50290"/>
    </source>
</evidence>
<evidence type="ECO:0000256" key="6">
    <source>
        <dbReference type="ARBA" id="ARBA00022527"/>
    </source>
</evidence>
<evidence type="ECO:0000256" key="12">
    <source>
        <dbReference type="ARBA" id="ARBA00023242"/>
    </source>
</evidence>
<dbReference type="PROSITE" id="PS00916">
    <property type="entry name" value="PI3_4_KINASE_2"/>
    <property type="match status" value="1"/>
</dbReference>
<evidence type="ECO:0000256" key="3">
    <source>
        <dbReference type="ARBA" id="ARBA00011370"/>
    </source>
</evidence>
<evidence type="ECO:0000256" key="14">
    <source>
        <dbReference type="ARBA" id="ARBA00047899"/>
    </source>
</evidence>
<comment type="similarity">
    <text evidence="2 16">Belongs to the PI3/PI4-kinase family. ATM subfamily.</text>
</comment>
<dbReference type="SUPFAM" id="SSF48371">
    <property type="entry name" value="ARM repeat"/>
    <property type="match status" value="1"/>
</dbReference>
<proteinExistence type="inferred from homology"/>